<dbReference type="Proteomes" id="UP000291334">
    <property type="component" value="Unassembled WGS sequence"/>
</dbReference>
<feature type="domain" description="POTRA" evidence="9">
    <location>
        <begin position="120"/>
        <end position="194"/>
    </location>
</feature>
<evidence type="ECO:0000313" key="10">
    <source>
        <dbReference type="EMBL" id="TBU88655.1"/>
    </source>
</evidence>
<dbReference type="InterPro" id="IPR051544">
    <property type="entry name" value="TPS_OM_transporter"/>
</dbReference>
<dbReference type="InterPro" id="IPR034746">
    <property type="entry name" value="POTRA"/>
</dbReference>
<dbReference type="GO" id="GO:0008320">
    <property type="term" value="F:protein transmembrane transporter activity"/>
    <property type="evidence" value="ECO:0007669"/>
    <property type="project" value="TreeGrafter"/>
</dbReference>
<comment type="similarity">
    <text evidence="2">Belongs to the TPS (TC 1.B.20) family.</text>
</comment>
<evidence type="ECO:0000256" key="2">
    <source>
        <dbReference type="ARBA" id="ARBA00009055"/>
    </source>
</evidence>
<proteinExistence type="inferred from homology"/>
<keyword evidence="5" id="KW-0812">Transmembrane</keyword>
<dbReference type="InterPro" id="IPR005565">
    <property type="entry name" value="Hemolysn_activator_HlyB_C"/>
</dbReference>
<comment type="caution">
    <text evidence="10">The sequence shown here is derived from an EMBL/GenBank/DDBJ whole genome shotgun (WGS) entry which is preliminary data.</text>
</comment>
<evidence type="ECO:0000313" key="12">
    <source>
        <dbReference type="Proteomes" id="UP000291334"/>
    </source>
</evidence>
<keyword evidence="7" id="KW-0472">Membrane</keyword>
<keyword evidence="6" id="KW-0653">Protein transport</keyword>
<organism evidence="10 13">
    <name type="scientific">Phytopseudomonas dryadis</name>
    <dbReference type="NCBI Taxonomy" id="2487520"/>
    <lineage>
        <taxon>Bacteria</taxon>
        <taxon>Pseudomonadati</taxon>
        <taxon>Pseudomonadota</taxon>
        <taxon>Gammaproteobacteria</taxon>
        <taxon>Pseudomonadales</taxon>
        <taxon>Pseudomonadaceae</taxon>
        <taxon>Phytopseudomonas</taxon>
    </lineage>
</organism>
<name>A0A4Q9QWI0_9GAMM</name>
<protein>
    <submittedName>
        <fullName evidence="10">ShlB/FhaC/HecB family hemolysin secretion/activation protein</fullName>
    </submittedName>
</protein>
<evidence type="ECO:0000313" key="13">
    <source>
        <dbReference type="Proteomes" id="UP000293172"/>
    </source>
</evidence>
<dbReference type="Gene3D" id="3.10.20.310">
    <property type="entry name" value="membrane protein fhac"/>
    <property type="match status" value="1"/>
</dbReference>
<evidence type="ECO:0000256" key="6">
    <source>
        <dbReference type="ARBA" id="ARBA00022927"/>
    </source>
</evidence>
<keyword evidence="8" id="KW-0998">Cell outer membrane</keyword>
<sequence>MGKPRAPTYGSPHSPMRREQQCLRMPAKASYPTTPLHGRQCRVWQPGTAMPNNRHPGGASSRWISAFASAVLCSTAYAQVAPDAGQIQRQIEQELRTPDIQQPPKAVTPETVVDTSGPQVVIRRIELEGASLIPHDQLIRQFEPYLNRPISLGELQAAAQTLVGVYRERGWFVRVQLPEQDVSDGTLRVRVIEGRFGRIDLQPGDSRANAEFVANTVGRHLEAGQPYSLAALERGLLLANDLPGVRADGTLRAGQAQGTSDLALRVSDTPLLSGALGASNYGNRFTGRGQGFASLALNGPSGYGDRLQLSGLLAEHLDYLGADYSLPLGHDGLRARLGYSQVHYRLGKDFAILDSQGETRTVRAGLDYPLLRSSQHNLWLSLEQAQARQEDETLGITLRERRLDTTTLELRGDARDAWGGGGLNSGRLALSGGRADLRLAADRAQDAGGAGIDGGFAHLRLDLRRDQLLAPSLYLRGRFSSQLAFDNLDSSQQFSLGGPYGVRGYPVNEASGDSGALLQLELHSLLPWAGIPGLDGYAFLDGGVIRQRHTTWQGWDTADSGRNSYALYAAGLGLSWSHPRGFAINGVLATPLGNNPGSGESDHDQDGTRSGPRAWLSLSQAF</sequence>
<dbReference type="PANTHER" id="PTHR34597">
    <property type="entry name" value="SLR1661 PROTEIN"/>
    <property type="match status" value="1"/>
</dbReference>
<dbReference type="Pfam" id="PF03865">
    <property type="entry name" value="ShlB"/>
    <property type="match status" value="1"/>
</dbReference>
<evidence type="ECO:0000256" key="7">
    <source>
        <dbReference type="ARBA" id="ARBA00023136"/>
    </source>
</evidence>
<keyword evidence="4" id="KW-1134">Transmembrane beta strand</keyword>
<dbReference type="GO" id="GO:0009279">
    <property type="term" value="C:cell outer membrane"/>
    <property type="evidence" value="ECO:0007669"/>
    <property type="project" value="UniProtKB-SubCell"/>
</dbReference>
<evidence type="ECO:0000259" key="9">
    <source>
        <dbReference type="PROSITE" id="PS51779"/>
    </source>
</evidence>
<dbReference type="InterPro" id="IPR013686">
    <property type="entry name" value="Polypept-transport_assoc_ShlB"/>
</dbReference>
<dbReference type="EMBL" id="QJUM01000029">
    <property type="protein sequence ID" value="TBV01673.1"/>
    <property type="molecule type" value="Genomic_DNA"/>
</dbReference>
<dbReference type="GO" id="GO:0098046">
    <property type="term" value="C:type V protein secretion system complex"/>
    <property type="evidence" value="ECO:0007669"/>
    <property type="project" value="TreeGrafter"/>
</dbReference>
<dbReference type="Pfam" id="PF08479">
    <property type="entry name" value="POTRA_2"/>
    <property type="match status" value="1"/>
</dbReference>
<dbReference type="GO" id="GO:0046819">
    <property type="term" value="P:protein secretion by the type V secretion system"/>
    <property type="evidence" value="ECO:0007669"/>
    <property type="project" value="TreeGrafter"/>
</dbReference>
<gene>
    <name evidence="11" type="ORF">DNK34_20665</name>
    <name evidence="10" type="ORF">DNK44_18145</name>
</gene>
<evidence type="ECO:0000256" key="1">
    <source>
        <dbReference type="ARBA" id="ARBA00004442"/>
    </source>
</evidence>
<dbReference type="PROSITE" id="PS51779">
    <property type="entry name" value="POTRA"/>
    <property type="match status" value="1"/>
</dbReference>
<evidence type="ECO:0000256" key="4">
    <source>
        <dbReference type="ARBA" id="ARBA00022452"/>
    </source>
</evidence>
<dbReference type="PANTHER" id="PTHR34597:SF1">
    <property type="entry name" value="HEME_HEMOPEXIN TRANSPORTER PROTEIN HUXB"/>
    <property type="match status" value="1"/>
</dbReference>
<comment type="subcellular location">
    <subcellularLocation>
        <location evidence="1">Cell outer membrane</location>
    </subcellularLocation>
</comment>
<accession>A0A4Q9QWI0</accession>
<dbReference type="AlphaFoldDB" id="A0A4Q9QWI0"/>
<evidence type="ECO:0000256" key="5">
    <source>
        <dbReference type="ARBA" id="ARBA00022692"/>
    </source>
</evidence>
<dbReference type="Proteomes" id="UP000293172">
    <property type="component" value="Unassembled WGS sequence"/>
</dbReference>
<dbReference type="EMBL" id="QJUL01000029">
    <property type="protein sequence ID" value="TBU88655.1"/>
    <property type="molecule type" value="Genomic_DNA"/>
</dbReference>
<keyword evidence="3" id="KW-0813">Transport</keyword>
<reference evidence="12 13" key="1">
    <citation type="submission" date="2018-06" db="EMBL/GenBank/DDBJ databases">
        <title>Three novel Pseudomonas species isolated from symptomatic oak.</title>
        <authorList>
            <person name="Bueno-Gonzalez V."/>
            <person name="Brady C."/>
        </authorList>
    </citation>
    <scope>NUCLEOTIDE SEQUENCE [LARGE SCALE GENOMIC DNA]</scope>
    <source>
        <strain evidence="11 12">P26B</strain>
        <strain evidence="10 13">P6B</strain>
    </source>
</reference>
<evidence type="ECO:0000256" key="3">
    <source>
        <dbReference type="ARBA" id="ARBA00022448"/>
    </source>
</evidence>
<dbReference type="OrthoDB" id="572300at2"/>
<evidence type="ECO:0000256" key="8">
    <source>
        <dbReference type="ARBA" id="ARBA00023237"/>
    </source>
</evidence>
<evidence type="ECO:0000313" key="11">
    <source>
        <dbReference type="EMBL" id="TBV01673.1"/>
    </source>
</evidence>
<keyword evidence="12" id="KW-1185">Reference proteome</keyword>
<dbReference type="Gene3D" id="2.40.160.50">
    <property type="entry name" value="membrane protein fhac: a member of the omp85/tpsb transporter family"/>
    <property type="match status" value="1"/>
</dbReference>